<dbReference type="EMBL" id="FRBL01000011">
    <property type="protein sequence ID" value="SHM81116.1"/>
    <property type="molecule type" value="Genomic_DNA"/>
</dbReference>
<dbReference type="Pfam" id="PF02687">
    <property type="entry name" value="FtsX"/>
    <property type="match status" value="2"/>
</dbReference>
<evidence type="ECO:0000313" key="10">
    <source>
        <dbReference type="Proteomes" id="UP000184420"/>
    </source>
</evidence>
<dbReference type="AlphaFoldDB" id="A0A1M7LSI0"/>
<evidence type="ECO:0000256" key="4">
    <source>
        <dbReference type="ARBA" id="ARBA00022989"/>
    </source>
</evidence>
<dbReference type="Proteomes" id="UP000184420">
    <property type="component" value="Unassembled WGS sequence"/>
</dbReference>
<feature type="transmembrane region" description="Helical" evidence="6">
    <location>
        <begin position="281"/>
        <end position="303"/>
    </location>
</feature>
<reference evidence="9 10" key="1">
    <citation type="submission" date="2016-11" db="EMBL/GenBank/DDBJ databases">
        <authorList>
            <person name="Jaros S."/>
            <person name="Januszkiewicz K."/>
            <person name="Wedrychowicz H."/>
        </authorList>
    </citation>
    <scope>NUCLEOTIDE SEQUENCE [LARGE SCALE GENOMIC DNA]</scope>
    <source>
        <strain evidence="9 10">DSM 27406</strain>
    </source>
</reference>
<keyword evidence="2" id="KW-1003">Cell membrane</keyword>
<organism evidence="9 10">
    <name type="scientific">Chitinophaga jiangningensis</name>
    <dbReference type="NCBI Taxonomy" id="1419482"/>
    <lineage>
        <taxon>Bacteria</taxon>
        <taxon>Pseudomonadati</taxon>
        <taxon>Bacteroidota</taxon>
        <taxon>Chitinophagia</taxon>
        <taxon>Chitinophagales</taxon>
        <taxon>Chitinophagaceae</taxon>
        <taxon>Chitinophaga</taxon>
    </lineage>
</organism>
<proteinExistence type="predicted"/>
<feature type="transmembrane region" description="Helical" evidence="6">
    <location>
        <begin position="670"/>
        <end position="690"/>
    </location>
</feature>
<dbReference type="OrthoDB" id="5933722at2"/>
<dbReference type="RefSeq" id="WP_073086747.1">
    <property type="nucleotide sequence ID" value="NZ_FRBL01000011.1"/>
</dbReference>
<evidence type="ECO:0000259" key="7">
    <source>
        <dbReference type="Pfam" id="PF02687"/>
    </source>
</evidence>
<evidence type="ECO:0000259" key="8">
    <source>
        <dbReference type="Pfam" id="PF12704"/>
    </source>
</evidence>
<keyword evidence="10" id="KW-1185">Reference proteome</keyword>
<evidence type="ECO:0000256" key="6">
    <source>
        <dbReference type="SAM" id="Phobius"/>
    </source>
</evidence>
<feature type="transmembrane region" description="Helical" evidence="6">
    <location>
        <begin position="373"/>
        <end position="393"/>
    </location>
</feature>
<protein>
    <submittedName>
        <fullName evidence="9">Putative ABC transport system permease protein</fullName>
    </submittedName>
</protein>
<dbReference type="STRING" id="1419482.SAMN05444266_111117"/>
<dbReference type="PANTHER" id="PTHR30572:SF18">
    <property type="entry name" value="ABC-TYPE MACROLIDE FAMILY EXPORT SYSTEM PERMEASE COMPONENT 2"/>
    <property type="match status" value="1"/>
</dbReference>
<feature type="transmembrane region" description="Helical" evidence="6">
    <location>
        <begin position="330"/>
        <end position="353"/>
    </location>
</feature>
<keyword evidence="4 6" id="KW-1133">Transmembrane helix</keyword>
<feature type="domain" description="MacB-like periplasmic core" evidence="8">
    <location>
        <begin position="452"/>
        <end position="637"/>
    </location>
</feature>
<feature type="domain" description="ABC3 transporter permease C-terminal" evidence="7">
    <location>
        <begin position="289"/>
        <end position="397"/>
    </location>
</feature>
<dbReference type="InterPro" id="IPR050250">
    <property type="entry name" value="Macrolide_Exporter_MacB"/>
</dbReference>
<dbReference type="InterPro" id="IPR025857">
    <property type="entry name" value="MacB_PCD"/>
</dbReference>
<accession>A0A1M7LSI0</accession>
<feature type="domain" description="MacB-like periplasmic core" evidence="8">
    <location>
        <begin position="20"/>
        <end position="236"/>
    </location>
</feature>
<comment type="subcellular location">
    <subcellularLocation>
        <location evidence="1">Cell membrane</location>
        <topology evidence="1">Multi-pass membrane protein</topology>
    </subcellularLocation>
</comment>
<feature type="domain" description="ABC3 transporter permease C-terminal" evidence="7">
    <location>
        <begin position="673"/>
        <end position="785"/>
    </location>
</feature>
<dbReference type="GO" id="GO:0022857">
    <property type="term" value="F:transmembrane transporter activity"/>
    <property type="evidence" value="ECO:0007669"/>
    <property type="project" value="TreeGrafter"/>
</dbReference>
<evidence type="ECO:0000256" key="1">
    <source>
        <dbReference type="ARBA" id="ARBA00004651"/>
    </source>
</evidence>
<feature type="transmembrane region" description="Helical" evidence="6">
    <location>
        <begin position="21"/>
        <end position="41"/>
    </location>
</feature>
<sequence>MLKNYFKIAWRNLWKHRLFSLINIIGLGLAMAMCLLIIIQLQGSFERDAFHPFPDRTYRITTDVTAADGKTISLASTPQPLAQKLEQEQSSVEGVAQVIRGFGGTFSNRVKSLGVWGHYVSPGYFKLFNFPLEKGQPATAPYTVVLSHETAAKFFGDTDPIGKTLEQKDLGTFTITGVFAPLGQHVSHLDADIVVSMATYPMLHPGEASDNWLNYNAYTYVLLHKGTTPEQLNGMLAQVRADNRKQVDFTGVKDHQFHYQRIGSISPDFSGLQNNPGVEPWFKILINGIMVLIIISLAIFNYINLTLTRSLSRAREVGVRKVAGAARWQLVLQFLIESVLIAMFALVIGMVGLYAMKSFIHARWLIWEVQRPGILWCSFLGFTLLTGLVAGAAPARILSAAKPVAILKGALGPAGFGKIGLRKALIVVQFVVSLVFMVSTAIMYTQFRYMATDNKNFNRKDILNIPIGESGNYRLLANEIAKLSGVNSIGATSAPLNESAGRATITRDARAKAGIEPLQTFTYSVDAAFIRNMKLTFAAGNNLPESKMDTSKGRFVVLNEKAVQSLGFTDPQASIGQTILLDSVEMMIAGVVKNFNFMRYEMPVTPLVLRYDPAAFTTLSLLVQKGTHQEALTASIQSTWKRLFPYEPFLYNWYEQQLYEDYMENEDLKLFGIIILIVFVIASLGMLGVVTHSTEKRAKEVVIRKVMGAGIIQVMRLLSWSFVKLMIIAAAIGLPLGALLGALFLHVFTYHATPGISIYLVCLGSLACVGALTIGIQVYRIALLNPALALRQEG</sequence>
<evidence type="ECO:0000256" key="2">
    <source>
        <dbReference type="ARBA" id="ARBA00022475"/>
    </source>
</evidence>
<dbReference type="PANTHER" id="PTHR30572">
    <property type="entry name" value="MEMBRANE COMPONENT OF TRANSPORTER-RELATED"/>
    <property type="match status" value="1"/>
</dbReference>
<evidence type="ECO:0000256" key="5">
    <source>
        <dbReference type="ARBA" id="ARBA00023136"/>
    </source>
</evidence>
<dbReference type="Pfam" id="PF12704">
    <property type="entry name" value="MacB_PCD"/>
    <property type="match status" value="2"/>
</dbReference>
<gene>
    <name evidence="9" type="ORF">SAMN05444266_111117</name>
</gene>
<feature type="transmembrane region" description="Helical" evidence="6">
    <location>
        <begin position="424"/>
        <end position="444"/>
    </location>
</feature>
<dbReference type="GO" id="GO:0005886">
    <property type="term" value="C:plasma membrane"/>
    <property type="evidence" value="ECO:0007669"/>
    <property type="project" value="UniProtKB-SubCell"/>
</dbReference>
<feature type="transmembrane region" description="Helical" evidence="6">
    <location>
        <begin position="756"/>
        <end position="782"/>
    </location>
</feature>
<name>A0A1M7LSI0_9BACT</name>
<dbReference type="InterPro" id="IPR003838">
    <property type="entry name" value="ABC3_permease_C"/>
</dbReference>
<evidence type="ECO:0000256" key="3">
    <source>
        <dbReference type="ARBA" id="ARBA00022692"/>
    </source>
</evidence>
<evidence type="ECO:0000313" key="9">
    <source>
        <dbReference type="EMBL" id="SHM81116.1"/>
    </source>
</evidence>
<feature type="transmembrane region" description="Helical" evidence="6">
    <location>
        <begin position="725"/>
        <end position="750"/>
    </location>
</feature>
<keyword evidence="5 6" id="KW-0472">Membrane</keyword>
<keyword evidence="3 6" id="KW-0812">Transmembrane</keyword>